<evidence type="ECO:0000256" key="2">
    <source>
        <dbReference type="ARBA" id="ARBA00001946"/>
    </source>
</evidence>
<sequence>GEVEEWEEWDDWNEIIVPSSSLYHTISRDWLSDSCATTSFLSLLSSPVLEQPAYDACEEYGINRFELEKGLRDAGNNVFIFLAQVDEYWRKWGDKKKSLIGSLCEMYGGKDEYGCEEEIEKRDLWTRVLLYLEWKHIVPKGFGVLFLAVDSMDIVAKEIDGYLIAAIRLASLCYAKRLRSIDGELYEKETKMMREVKGLIRKMVRITYECATKYPAIFGRTDIKLKGSMNASSPISSLTFLDEVISDENWIEDCVYFALHRSSCKAVVFSRAVNLLSFVDHLIFNDDVIPLMLPIFPHLKNVLSYDHLENSSRSSSFNTLFLLSHIGVFPRGFLTLILHKEHSALYECLLPLTKIATDIHSFIRRLGERDSEEEREAIYSSIRSLTTRACAHLYSHLFGDLVLKDGGNRNEGEMSREMEKWIGEGTKWIFMKEDCEWRKWSEETDPLRQSGSWDMSVKRIQTISVKFLSRLNMILFENNLLESIVNFVPEYRGISIEQILNPLTLLAYRILMHSPPPNHLPKLIFFLALRKIEDDESSMDDVIALLKPIVPFIFPVLMGMQRDEMREMNEMAMMFTLGSLVPNALKYLKRWPQLLRITLAHYRRIQRGTDQEMTVGGVGNCEDKWESPLALLDGRIVSVSDYSLLMEGKSLFRHRSLPDLGHLLTKAMDVVMGIDDNLFNEDLLALLKSRLETVNVRIDEASLGERMSGHGMEIVSILDSVHLFPPGFFYLLLINDSEEIVDALSEKFGDAATREYIERAMECSIKCMNGDDEARREYERILEERLNALKRMGVGYREFFPCIDQDTEDRVKKSWIGVDLKNTKKNKIKRDSEEKREKRQKIGIIEISDSSVIMDNQKGCDYIDIKREVNEKQEGIIHYEKMVNNKSIVNRTPAIDPAFLVFAIGRNCEEQKKWEESRIGKIEELTIKMEENYALASQKAADVEKKMYVFTQLCLAMRPQLNGEKVGMFMSGSFYSSLASSPSNLDITFTSCADLSSEAIYAKVLPHLMHLCNNGSSFVSNTSNSVDITVNLAGSSPTNVTFHFTKRTNYFSSLITIYGKMDRRFGVLFLNLKKWARAAFREDEGVTSYVLASLIIHYLHCGLFPPILPCLPKLDPHQFIPDEWGKLNTAFVNSSTVQCNETSVGILLIRFFLYFSNFPFDKFIISIRRGGIIHKSSHKENLPLVCIEDPFDQSILLNRPIKSDIFIDRLREALKTLYITCRFV</sequence>
<evidence type="ECO:0000256" key="5">
    <source>
        <dbReference type="ARBA" id="ARBA00022842"/>
    </source>
</evidence>
<comment type="cofactor">
    <cofactor evidence="1">
        <name>Mn(2+)</name>
        <dbReference type="ChEBI" id="CHEBI:29035"/>
    </cofactor>
</comment>
<keyword evidence="3" id="KW-0808">Transferase</keyword>
<dbReference type="GO" id="GO:0016779">
    <property type="term" value="F:nucleotidyltransferase activity"/>
    <property type="evidence" value="ECO:0007669"/>
    <property type="project" value="TreeGrafter"/>
</dbReference>
<keyword evidence="4" id="KW-0479">Metal-binding</keyword>
<protein>
    <recommendedName>
        <fullName evidence="7">PAP-associated domain-containing protein</fullName>
    </recommendedName>
</protein>
<dbReference type="Pfam" id="PF03828">
    <property type="entry name" value="PAP_assoc"/>
    <property type="match status" value="1"/>
</dbReference>
<dbReference type="PANTHER" id="PTHR12271">
    <property type="entry name" value="POLY A POLYMERASE CID PAP -RELATED"/>
    <property type="match status" value="1"/>
</dbReference>
<evidence type="ECO:0000256" key="4">
    <source>
        <dbReference type="ARBA" id="ARBA00022723"/>
    </source>
</evidence>
<reference evidence="9" key="1">
    <citation type="submission" date="2022-10" db="EMBL/GenBank/DDBJ databases">
        <title>Genome assembly of Pristionchus species.</title>
        <authorList>
            <person name="Yoshida K."/>
            <person name="Sommer R.J."/>
        </authorList>
    </citation>
    <scope>NUCLEOTIDE SEQUENCE [LARGE SCALE GENOMIC DNA]</scope>
    <source>
        <strain evidence="9">RS5460</strain>
    </source>
</reference>
<name>A0AAN5D9R8_9BILA</name>
<accession>A0AAN5D9R8</accession>
<keyword evidence="9" id="KW-1185">Reference proteome</keyword>
<feature type="non-terminal residue" evidence="8">
    <location>
        <position position="1"/>
    </location>
</feature>
<evidence type="ECO:0000313" key="8">
    <source>
        <dbReference type="EMBL" id="GMR59089.1"/>
    </source>
</evidence>
<evidence type="ECO:0000259" key="7">
    <source>
        <dbReference type="Pfam" id="PF03828"/>
    </source>
</evidence>
<evidence type="ECO:0000313" key="9">
    <source>
        <dbReference type="Proteomes" id="UP001328107"/>
    </source>
</evidence>
<evidence type="ECO:0000256" key="1">
    <source>
        <dbReference type="ARBA" id="ARBA00001936"/>
    </source>
</evidence>
<comment type="caution">
    <text evidence="8">The sequence shown here is derived from an EMBL/GenBank/DDBJ whole genome shotgun (WGS) entry which is preliminary data.</text>
</comment>
<evidence type="ECO:0000256" key="6">
    <source>
        <dbReference type="ARBA" id="ARBA00038491"/>
    </source>
</evidence>
<dbReference type="Gene3D" id="3.30.460.10">
    <property type="entry name" value="Beta Polymerase, domain 2"/>
    <property type="match status" value="1"/>
</dbReference>
<dbReference type="GO" id="GO:0031123">
    <property type="term" value="P:RNA 3'-end processing"/>
    <property type="evidence" value="ECO:0007669"/>
    <property type="project" value="TreeGrafter"/>
</dbReference>
<dbReference type="InterPro" id="IPR002058">
    <property type="entry name" value="PAP_assoc"/>
</dbReference>
<evidence type="ECO:0000256" key="3">
    <source>
        <dbReference type="ARBA" id="ARBA00022679"/>
    </source>
</evidence>
<dbReference type="GO" id="GO:0046872">
    <property type="term" value="F:metal ion binding"/>
    <property type="evidence" value="ECO:0007669"/>
    <property type="project" value="UniProtKB-KW"/>
</dbReference>
<comment type="cofactor">
    <cofactor evidence="2">
        <name>Mg(2+)</name>
        <dbReference type="ChEBI" id="CHEBI:18420"/>
    </cofactor>
</comment>
<dbReference type="Gene3D" id="1.10.1410.10">
    <property type="match status" value="1"/>
</dbReference>
<dbReference type="EMBL" id="BTRK01000006">
    <property type="protein sequence ID" value="GMR59089.1"/>
    <property type="molecule type" value="Genomic_DNA"/>
</dbReference>
<dbReference type="AlphaFoldDB" id="A0AAN5D9R8"/>
<feature type="domain" description="PAP-associated" evidence="7">
    <location>
        <begin position="1143"/>
        <end position="1194"/>
    </location>
</feature>
<comment type="similarity">
    <text evidence="6">Belongs to the DNA polymerase type-B-like family. GLD2 subfamily.</text>
</comment>
<dbReference type="PANTHER" id="PTHR12271:SF40">
    <property type="entry name" value="POLY(A) RNA POLYMERASE GLD2"/>
    <property type="match status" value="1"/>
</dbReference>
<organism evidence="8 9">
    <name type="scientific">Pristionchus mayeri</name>
    <dbReference type="NCBI Taxonomy" id="1317129"/>
    <lineage>
        <taxon>Eukaryota</taxon>
        <taxon>Metazoa</taxon>
        <taxon>Ecdysozoa</taxon>
        <taxon>Nematoda</taxon>
        <taxon>Chromadorea</taxon>
        <taxon>Rhabditida</taxon>
        <taxon>Rhabditina</taxon>
        <taxon>Diplogasteromorpha</taxon>
        <taxon>Diplogasteroidea</taxon>
        <taxon>Neodiplogasteridae</taxon>
        <taxon>Pristionchus</taxon>
    </lineage>
</organism>
<proteinExistence type="inferred from homology"/>
<dbReference type="SUPFAM" id="SSF81631">
    <property type="entry name" value="PAP/OAS1 substrate-binding domain"/>
    <property type="match status" value="1"/>
</dbReference>
<keyword evidence="5" id="KW-0460">Magnesium</keyword>
<dbReference type="Proteomes" id="UP001328107">
    <property type="component" value="Unassembled WGS sequence"/>
</dbReference>
<gene>
    <name evidence="8" type="ORF">PMAYCL1PPCAC_29284</name>
</gene>
<dbReference type="InterPro" id="IPR043519">
    <property type="entry name" value="NT_sf"/>
</dbReference>